<keyword evidence="1" id="KW-0805">Transcription regulation</keyword>
<feature type="region of interest" description="Disordered" evidence="5">
    <location>
        <begin position="318"/>
        <end position="343"/>
    </location>
</feature>
<gene>
    <name evidence="7" type="ORF">BJY01DRAFT_190421</name>
</gene>
<dbReference type="PROSITE" id="PS00463">
    <property type="entry name" value="ZN2_CY6_FUNGAL_1"/>
    <property type="match status" value="1"/>
</dbReference>
<dbReference type="SUPFAM" id="SSF57701">
    <property type="entry name" value="Zn2/Cys6 DNA-binding domain"/>
    <property type="match status" value="1"/>
</dbReference>
<feature type="compositionally biased region" description="Basic and acidic residues" evidence="5">
    <location>
        <begin position="319"/>
        <end position="343"/>
    </location>
</feature>
<accession>A0ABR4JWI0</accession>
<evidence type="ECO:0000259" key="6">
    <source>
        <dbReference type="PROSITE" id="PS50048"/>
    </source>
</evidence>
<dbReference type="Gene3D" id="4.10.240.10">
    <property type="entry name" value="Zn(2)-C6 fungal-type DNA-binding domain"/>
    <property type="match status" value="1"/>
</dbReference>
<organism evidence="7 8">
    <name type="scientific">Aspergillus pseudoustus</name>
    <dbReference type="NCBI Taxonomy" id="1810923"/>
    <lineage>
        <taxon>Eukaryota</taxon>
        <taxon>Fungi</taxon>
        <taxon>Dikarya</taxon>
        <taxon>Ascomycota</taxon>
        <taxon>Pezizomycotina</taxon>
        <taxon>Eurotiomycetes</taxon>
        <taxon>Eurotiomycetidae</taxon>
        <taxon>Eurotiales</taxon>
        <taxon>Aspergillaceae</taxon>
        <taxon>Aspergillus</taxon>
        <taxon>Aspergillus subgen. Nidulantes</taxon>
    </lineage>
</organism>
<protein>
    <recommendedName>
        <fullName evidence="6">Zn(2)-C6 fungal-type domain-containing protein</fullName>
    </recommendedName>
</protein>
<keyword evidence="4" id="KW-0539">Nucleus</keyword>
<evidence type="ECO:0000256" key="5">
    <source>
        <dbReference type="SAM" id="MobiDB-lite"/>
    </source>
</evidence>
<dbReference type="CDD" id="cd00067">
    <property type="entry name" value="GAL4"/>
    <property type="match status" value="1"/>
</dbReference>
<evidence type="ECO:0000313" key="8">
    <source>
        <dbReference type="Proteomes" id="UP001610446"/>
    </source>
</evidence>
<dbReference type="InterPro" id="IPR036864">
    <property type="entry name" value="Zn2-C6_fun-type_DNA-bd_sf"/>
</dbReference>
<evidence type="ECO:0000256" key="2">
    <source>
        <dbReference type="ARBA" id="ARBA00023125"/>
    </source>
</evidence>
<dbReference type="InterPro" id="IPR001138">
    <property type="entry name" value="Zn2Cys6_DnaBD"/>
</dbReference>
<evidence type="ECO:0000313" key="7">
    <source>
        <dbReference type="EMBL" id="KAL2844181.1"/>
    </source>
</evidence>
<evidence type="ECO:0000256" key="4">
    <source>
        <dbReference type="ARBA" id="ARBA00023242"/>
    </source>
</evidence>
<name>A0ABR4JWI0_9EURO</name>
<keyword evidence="3" id="KW-0804">Transcription</keyword>
<reference evidence="7 8" key="1">
    <citation type="submission" date="2024-07" db="EMBL/GenBank/DDBJ databases">
        <title>Section-level genome sequencing and comparative genomics of Aspergillus sections Usti and Cavernicolus.</title>
        <authorList>
            <consortium name="Lawrence Berkeley National Laboratory"/>
            <person name="Nybo J.L."/>
            <person name="Vesth T.C."/>
            <person name="Theobald S."/>
            <person name="Frisvad J.C."/>
            <person name="Larsen T.O."/>
            <person name="Kjaerboelling I."/>
            <person name="Rothschild-Mancinelli K."/>
            <person name="Lyhne E.K."/>
            <person name="Kogle M.E."/>
            <person name="Barry K."/>
            <person name="Clum A."/>
            <person name="Na H."/>
            <person name="Ledsgaard L."/>
            <person name="Lin J."/>
            <person name="Lipzen A."/>
            <person name="Kuo A."/>
            <person name="Riley R."/>
            <person name="Mondo S."/>
            <person name="Labutti K."/>
            <person name="Haridas S."/>
            <person name="Pangalinan J."/>
            <person name="Salamov A.A."/>
            <person name="Simmons B.A."/>
            <person name="Magnuson J.K."/>
            <person name="Chen J."/>
            <person name="Drula E."/>
            <person name="Henrissat B."/>
            <person name="Wiebenga A."/>
            <person name="Lubbers R.J."/>
            <person name="Gomes A.C."/>
            <person name="Makela M.R."/>
            <person name="Stajich J."/>
            <person name="Grigoriev I.V."/>
            <person name="Mortensen U.H."/>
            <person name="De Vries R.P."/>
            <person name="Baker S.E."/>
            <person name="Andersen M.R."/>
        </authorList>
    </citation>
    <scope>NUCLEOTIDE SEQUENCE [LARGE SCALE GENOMIC DNA]</scope>
    <source>
        <strain evidence="7 8">CBS 123904</strain>
    </source>
</reference>
<comment type="caution">
    <text evidence="7">The sequence shown here is derived from an EMBL/GenBank/DDBJ whole genome shotgun (WGS) entry which is preliminary data.</text>
</comment>
<dbReference type="Pfam" id="PF00172">
    <property type="entry name" value="Zn_clus"/>
    <property type="match status" value="1"/>
</dbReference>
<dbReference type="SMART" id="SM00066">
    <property type="entry name" value="GAL4"/>
    <property type="match status" value="1"/>
</dbReference>
<sequence length="378" mass="40962">MSLTRQERKSCETCRARKLRCSGEKSGCSRCRSLALACKFKDKGAPGRPRKRAVDYGSSLTGGGTGTGAGGGSCGGGASSVSSTHSHVSSLVPVPRIMDSSDFGGGYFPSELAANCGFDSLPRGLLLADSDLCALPIESWQTPHEHDSDILAASKDADHYVSPVSLPPSCKCDEEVSATARNLSRASMSHDIIQSLRAGVSLAERLLTCPICYDVSKPPRVTVQNVLLIGHLMFEVTTGYLNYLRWLNDKDRVKDDEGSEAGNERPTTVYLGSGLGVVDLQISSEKLQELVMHGLQADVERLLALADKFAQRQRRRHMVGHETCPDPEGRCRRAQEDNSDRDPLDVCPHHPVARRLVPCFRIVDEVRGMIQQVAGAVM</sequence>
<feature type="domain" description="Zn(2)-C6 fungal-type" evidence="6">
    <location>
        <begin position="10"/>
        <end position="40"/>
    </location>
</feature>
<evidence type="ECO:0000256" key="1">
    <source>
        <dbReference type="ARBA" id="ARBA00023015"/>
    </source>
</evidence>
<dbReference type="PROSITE" id="PS50048">
    <property type="entry name" value="ZN2_CY6_FUNGAL_2"/>
    <property type="match status" value="1"/>
</dbReference>
<proteinExistence type="predicted"/>
<dbReference type="Proteomes" id="UP001610446">
    <property type="component" value="Unassembled WGS sequence"/>
</dbReference>
<dbReference type="EMBL" id="JBFXLU010000083">
    <property type="protein sequence ID" value="KAL2844181.1"/>
    <property type="molecule type" value="Genomic_DNA"/>
</dbReference>
<keyword evidence="2" id="KW-0238">DNA-binding</keyword>
<keyword evidence="8" id="KW-1185">Reference proteome</keyword>
<evidence type="ECO:0000256" key="3">
    <source>
        <dbReference type="ARBA" id="ARBA00023163"/>
    </source>
</evidence>